<protein>
    <submittedName>
        <fullName evidence="1">Uncharacterized protein</fullName>
    </submittedName>
</protein>
<accession>A0A239KQ86</accession>
<gene>
    <name evidence="1" type="ORF">SAMN06295955_11599</name>
</gene>
<sequence length="88" mass="9471">MMFVTRVSIHREGYNYGYGRPDPTKPLRATVEVHGESGKVELNLPADASDKIVALISDEIAAAGRRTAEMMTASALEAQPALKQIAGE</sequence>
<dbReference type="RefSeq" id="WP_089217107.1">
    <property type="nucleotide sequence ID" value="NZ_FZPA01000015.1"/>
</dbReference>
<organism evidence="1 2">
    <name type="scientific">Sphingopyxis indica</name>
    <dbReference type="NCBI Taxonomy" id="436663"/>
    <lineage>
        <taxon>Bacteria</taxon>
        <taxon>Pseudomonadati</taxon>
        <taxon>Pseudomonadota</taxon>
        <taxon>Alphaproteobacteria</taxon>
        <taxon>Sphingomonadales</taxon>
        <taxon>Sphingomonadaceae</taxon>
        <taxon>Sphingopyxis</taxon>
    </lineage>
</organism>
<name>A0A239KQ86_9SPHN</name>
<proteinExistence type="predicted"/>
<dbReference type="Proteomes" id="UP000198339">
    <property type="component" value="Unassembled WGS sequence"/>
</dbReference>
<evidence type="ECO:0000313" key="2">
    <source>
        <dbReference type="Proteomes" id="UP000198339"/>
    </source>
</evidence>
<dbReference type="EMBL" id="FZPA01000015">
    <property type="protein sequence ID" value="SNT20205.1"/>
    <property type="molecule type" value="Genomic_DNA"/>
</dbReference>
<keyword evidence="2" id="KW-1185">Reference proteome</keyword>
<dbReference type="OrthoDB" id="9846329at2"/>
<dbReference type="AlphaFoldDB" id="A0A239KQ86"/>
<reference evidence="1 2" key="1">
    <citation type="submission" date="2017-06" db="EMBL/GenBank/DDBJ databases">
        <authorList>
            <person name="Kim H.J."/>
            <person name="Triplett B.A."/>
        </authorList>
    </citation>
    <scope>NUCLEOTIDE SEQUENCE [LARGE SCALE GENOMIC DNA]</scope>
    <source>
        <strain evidence="1 2">DS15</strain>
    </source>
</reference>
<evidence type="ECO:0000313" key="1">
    <source>
        <dbReference type="EMBL" id="SNT20205.1"/>
    </source>
</evidence>